<reference evidence="3 4" key="1">
    <citation type="journal article" date="2016" name="Nat. Commun.">
        <title>Thousands of microbial genomes shed light on interconnected biogeochemical processes in an aquifer system.</title>
        <authorList>
            <person name="Anantharaman K."/>
            <person name="Brown C.T."/>
            <person name="Hug L.A."/>
            <person name="Sharon I."/>
            <person name="Castelle C.J."/>
            <person name="Probst A.J."/>
            <person name="Thomas B.C."/>
            <person name="Singh A."/>
            <person name="Wilkins M.J."/>
            <person name="Karaoz U."/>
            <person name="Brodie E.L."/>
            <person name="Williams K.H."/>
            <person name="Hubbard S.S."/>
            <person name="Banfield J.F."/>
        </authorList>
    </citation>
    <scope>NUCLEOTIDE SEQUENCE [LARGE SCALE GENOMIC DNA]</scope>
</reference>
<dbReference type="GO" id="GO:0016094">
    <property type="term" value="P:polyprenol biosynthetic process"/>
    <property type="evidence" value="ECO:0007669"/>
    <property type="project" value="TreeGrafter"/>
</dbReference>
<dbReference type="GO" id="GO:0045547">
    <property type="term" value="F:ditrans,polycis-polyprenyl diphosphate synthase [(2E,6E)-farnesyl diphosphate specific] activity"/>
    <property type="evidence" value="ECO:0007669"/>
    <property type="project" value="TreeGrafter"/>
</dbReference>
<feature type="binding site" evidence="2">
    <location>
        <position position="30"/>
    </location>
    <ligand>
        <name>substrate</name>
    </ligand>
</feature>
<protein>
    <recommendedName>
        <fullName evidence="2">Isoprenyl transferase</fullName>
        <ecNumber evidence="2">2.5.1.-</ecNumber>
    </recommendedName>
</protein>
<evidence type="ECO:0000313" key="3">
    <source>
        <dbReference type="EMBL" id="OGK46263.1"/>
    </source>
</evidence>
<dbReference type="Gene3D" id="3.40.1180.10">
    <property type="entry name" value="Decaprenyl diphosphate synthase-like"/>
    <property type="match status" value="1"/>
</dbReference>
<feature type="binding site" evidence="2">
    <location>
        <begin position="174"/>
        <end position="176"/>
    </location>
    <ligand>
        <name>substrate</name>
    </ligand>
</feature>
<comment type="function">
    <text evidence="2">Catalyzes the condensation of isopentenyl diphosphate (IPP) with allylic pyrophosphates generating different type of terpenoids.</text>
</comment>
<dbReference type="HAMAP" id="MF_01139">
    <property type="entry name" value="ISPT"/>
    <property type="match status" value="1"/>
</dbReference>
<dbReference type="InterPro" id="IPR001441">
    <property type="entry name" value="UPP_synth-like"/>
</dbReference>
<accession>A0A1F7ISC6</accession>
<dbReference type="PANTHER" id="PTHR10291">
    <property type="entry name" value="DEHYDRODOLICHYL DIPHOSPHATE SYNTHASE FAMILY MEMBER"/>
    <property type="match status" value="1"/>
</dbReference>
<comment type="caution">
    <text evidence="2">Lacks conserved residue(s) required for the propagation of feature annotation.</text>
</comment>
<evidence type="ECO:0000256" key="1">
    <source>
        <dbReference type="ARBA" id="ARBA00022679"/>
    </source>
</evidence>
<evidence type="ECO:0000313" key="4">
    <source>
        <dbReference type="Proteomes" id="UP000177141"/>
    </source>
</evidence>
<keyword evidence="1 2" id="KW-0808">Transferase</keyword>
<keyword evidence="2" id="KW-0460">Magnesium</keyword>
<proteinExistence type="inferred from homology"/>
<dbReference type="STRING" id="1802061.A3A93_06510"/>
<dbReference type="Proteomes" id="UP000177141">
    <property type="component" value="Unassembled WGS sequence"/>
</dbReference>
<keyword evidence="2" id="KW-0479">Metal-binding</keyword>
<dbReference type="EMBL" id="MGAL01000044">
    <property type="protein sequence ID" value="OGK46263.1"/>
    <property type="molecule type" value="Genomic_DNA"/>
</dbReference>
<name>A0A1F7ISC6_9BACT</name>
<feature type="binding site" evidence="2">
    <location>
        <begin position="59"/>
        <end position="61"/>
    </location>
    <ligand>
        <name>substrate</name>
    </ligand>
</feature>
<feature type="binding site" evidence="2">
    <location>
        <position position="187"/>
    </location>
    <ligand>
        <name>Mg(2+)</name>
        <dbReference type="ChEBI" id="CHEBI:18420"/>
    </ligand>
</feature>
<dbReference type="SUPFAM" id="SSF64005">
    <property type="entry name" value="Undecaprenyl diphosphate synthase"/>
    <property type="match status" value="1"/>
</dbReference>
<dbReference type="AlphaFoldDB" id="A0A1F7ISC6"/>
<dbReference type="GO" id="GO:0000287">
    <property type="term" value="F:magnesium ion binding"/>
    <property type="evidence" value="ECO:0007669"/>
    <property type="project" value="UniProtKB-UniRule"/>
</dbReference>
<feature type="binding site" evidence="2">
    <location>
        <position position="13"/>
    </location>
    <ligand>
        <name>Mg(2+)</name>
        <dbReference type="ChEBI" id="CHEBI:18420"/>
    </ligand>
</feature>
<dbReference type="Pfam" id="PF01255">
    <property type="entry name" value="Prenyltransf"/>
    <property type="match status" value="1"/>
</dbReference>
<comment type="cofactor">
    <cofactor evidence="2">
        <name>Mg(2+)</name>
        <dbReference type="ChEBI" id="CHEBI:18420"/>
    </cofactor>
    <text evidence="2">Binds 2 magnesium ions per subunit.</text>
</comment>
<dbReference type="CDD" id="cd00475">
    <property type="entry name" value="Cis_IPPS"/>
    <property type="match status" value="1"/>
</dbReference>
<feature type="binding site" evidence="2">
    <location>
        <position position="18"/>
    </location>
    <ligand>
        <name>substrate</name>
    </ligand>
</feature>
<dbReference type="InterPro" id="IPR036424">
    <property type="entry name" value="UPP_synth-like_sf"/>
</dbReference>
<feature type="binding site" evidence="2">
    <location>
        <position position="63"/>
    </location>
    <ligand>
        <name>substrate</name>
    </ligand>
</feature>
<feature type="active site" evidence="2">
    <location>
        <position position="13"/>
    </location>
</feature>
<organism evidence="3 4">
    <name type="scientific">Candidatus Roizmanbacteria bacterium RIFCSPLOWO2_01_FULL_38_12</name>
    <dbReference type="NCBI Taxonomy" id="1802061"/>
    <lineage>
        <taxon>Bacteria</taxon>
        <taxon>Candidatus Roizmaniibacteriota</taxon>
    </lineage>
</organism>
<comment type="subunit">
    <text evidence="2">Homodimer.</text>
</comment>
<comment type="similarity">
    <text evidence="2">Belongs to the UPP synthase family.</text>
</comment>
<dbReference type="PROSITE" id="PS01066">
    <property type="entry name" value="UPP_SYNTHASE"/>
    <property type="match status" value="1"/>
</dbReference>
<evidence type="ECO:0000256" key="2">
    <source>
        <dbReference type="HAMAP-Rule" id="MF_01139"/>
    </source>
</evidence>
<dbReference type="InterPro" id="IPR018520">
    <property type="entry name" value="UPP_synth-like_CS"/>
</dbReference>
<feature type="active site" description="Proton acceptor" evidence="2">
    <location>
        <position position="62"/>
    </location>
</feature>
<feature type="binding site" evidence="2">
    <location>
        <position position="66"/>
    </location>
    <ligand>
        <name>substrate</name>
    </ligand>
</feature>
<feature type="binding site" evidence="2">
    <location>
        <position position="168"/>
    </location>
    <ligand>
        <name>substrate</name>
    </ligand>
</feature>
<feature type="binding site" evidence="2">
    <location>
        <begin position="14"/>
        <end position="17"/>
    </location>
    <ligand>
        <name>substrate</name>
    </ligand>
</feature>
<sequence>MKYDITHVAIIPDGNRRWAKSKGKPAFFGHRHAIITTLPALYDKMLELKISFCTFWVMSPENFKKRSTFEINSLLKLLSEFIDERLTDFNKKNIRVLAIGDLDSLPSQTRKQIARAIESTKINSGLKFIFAVNYGGRDEIKRAVKKGGKDFIKFLDTKGVPDPDLIIRTGGEKRMSGFLLWQSEYTEYIFLEKMFPDFSPDDLVACLEEYTQRKRRYGK</sequence>
<dbReference type="PANTHER" id="PTHR10291:SF0">
    <property type="entry name" value="DEHYDRODOLICHYL DIPHOSPHATE SYNTHASE 2"/>
    <property type="match status" value="1"/>
</dbReference>
<comment type="caution">
    <text evidence="3">The sequence shown here is derived from an EMBL/GenBank/DDBJ whole genome shotgun (WGS) entry which is preliminary data.</text>
</comment>
<dbReference type="EC" id="2.5.1.-" evidence="2"/>
<gene>
    <name evidence="3" type="ORF">A3A93_06510</name>
</gene>
<dbReference type="NCBIfam" id="TIGR00055">
    <property type="entry name" value="uppS"/>
    <property type="match status" value="1"/>
</dbReference>